<comment type="catalytic activity">
    <reaction evidence="4 5">
        <text>L-glutaminyl-[peptide chain release factor] + S-adenosyl-L-methionine = N(5)-methyl-L-glutaminyl-[peptide chain release factor] + S-adenosyl-L-homocysteine + H(+)</text>
        <dbReference type="Rhea" id="RHEA:42896"/>
        <dbReference type="Rhea" id="RHEA-COMP:10271"/>
        <dbReference type="Rhea" id="RHEA-COMP:10272"/>
        <dbReference type="ChEBI" id="CHEBI:15378"/>
        <dbReference type="ChEBI" id="CHEBI:30011"/>
        <dbReference type="ChEBI" id="CHEBI:57856"/>
        <dbReference type="ChEBI" id="CHEBI:59789"/>
        <dbReference type="ChEBI" id="CHEBI:61891"/>
        <dbReference type="EC" id="2.1.1.297"/>
    </reaction>
</comment>
<accession>A0A318EHZ7</accession>
<dbReference type="SUPFAM" id="SSF53335">
    <property type="entry name" value="S-adenosyl-L-methionine-dependent methyltransferases"/>
    <property type="match status" value="1"/>
</dbReference>
<dbReference type="Proteomes" id="UP000247523">
    <property type="component" value="Unassembled WGS sequence"/>
</dbReference>
<organism evidence="8 9">
    <name type="scientific">Lachnotalea glycerini</name>
    <dbReference type="NCBI Taxonomy" id="1763509"/>
    <lineage>
        <taxon>Bacteria</taxon>
        <taxon>Bacillati</taxon>
        <taxon>Bacillota</taxon>
        <taxon>Clostridia</taxon>
        <taxon>Lachnospirales</taxon>
        <taxon>Lachnospiraceae</taxon>
        <taxon>Lachnotalea</taxon>
    </lineage>
</organism>
<feature type="domain" description="Methyltransferase small" evidence="6">
    <location>
        <begin position="97"/>
        <end position="187"/>
    </location>
</feature>
<protein>
    <recommendedName>
        <fullName evidence="5">Release factor glutamine methyltransferase</fullName>
        <shortName evidence="5">RF MTase</shortName>
        <ecNumber evidence="5">2.1.1.297</ecNumber>
    </recommendedName>
    <alternativeName>
        <fullName evidence="5">N5-glutamine methyltransferase PrmC</fullName>
    </alternativeName>
    <alternativeName>
        <fullName evidence="5">Protein-(glutamine-N5) MTase PrmC</fullName>
    </alternativeName>
    <alternativeName>
        <fullName evidence="5">Protein-glutamine N-methyltransferase PrmC</fullName>
    </alternativeName>
</protein>
<dbReference type="EC" id="2.1.1.297" evidence="5"/>
<feature type="binding site" evidence="5">
    <location>
        <position position="182"/>
    </location>
    <ligand>
        <name>S-adenosyl-L-methionine</name>
        <dbReference type="ChEBI" id="CHEBI:59789"/>
    </ligand>
</feature>
<evidence type="ECO:0000256" key="1">
    <source>
        <dbReference type="ARBA" id="ARBA00022603"/>
    </source>
</evidence>
<dbReference type="GO" id="GO:0102559">
    <property type="term" value="F:peptide chain release factor N(5)-glutamine methyltransferase activity"/>
    <property type="evidence" value="ECO:0007669"/>
    <property type="project" value="UniProtKB-EC"/>
</dbReference>
<dbReference type="CDD" id="cd02440">
    <property type="entry name" value="AdoMet_MTases"/>
    <property type="match status" value="1"/>
</dbReference>
<dbReference type="InterPro" id="IPR050320">
    <property type="entry name" value="N5-glutamine_MTase"/>
</dbReference>
<dbReference type="Gene3D" id="3.40.50.150">
    <property type="entry name" value="Vaccinia Virus protein VP39"/>
    <property type="match status" value="1"/>
</dbReference>
<dbReference type="InterPro" id="IPR040758">
    <property type="entry name" value="PrmC_N"/>
</dbReference>
<evidence type="ECO:0000313" key="8">
    <source>
        <dbReference type="EMBL" id="PXV86292.1"/>
    </source>
</evidence>
<keyword evidence="1 5" id="KW-0489">Methyltransferase</keyword>
<gene>
    <name evidence="5" type="primary">prmC</name>
    <name evidence="8" type="ORF">C8E03_11377</name>
</gene>
<comment type="similarity">
    <text evidence="5">Belongs to the protein N5-glutamine methyltransferase family. PrmC subfamily.</text>
</comment>
<proteinExistence type="inferred from homology"/>
<feature type="binding site" evidence="5">
    <location>
        <begin position="182"/>
        <end position="185"/>
    </location>
    <ligand>
        <name>substrate</name>
    </ligand>
</feature>
<dbReference type="InterPro" id="IPR029063">
    <property type="entry name" value="SAM-dependent_MTases_sf"/>
</dbReference>
<dbReference type="Pfam" id="PF05175">
    <property type="entry name" value="MTS"/>
    <property type="match status" value="1"/>
</dbReference>
<evidence type="ECO:0000259" key="6">
    <source>
        <dbReference type="Pfam" id="PF05175"/>
    </source>
</evidence>
<comment type="function">
    <text evidence="5">Methylates the class 1 translation termination release factors RF1/PrfA and RF2/PrfB on the glutamine residue of the universally conserved GGQ motif.</text>
</comment>
<evidence type="ECO:0000256" key="4">
    <source>
        <dbReference type="ARBA" id="ARBA00048391"/>
    </source>
</evidence>
<evidence type="ECO:0000256" key="2">
    <source>
        <dbReference type="ARBA" id="ARBA00022679"/>
    </source>
</evidence>
<keyword evidence="2 5" id="KW-0808">Transferase</keyword>
<feature type="domain" description="Release factor glutamine methyltransferase N-terminal" evidence="7">
    <location>
        <begin position="5"/>
        <end position="74"/>
    </location>
</feature>
<feature type="binding site" evidence="5">
    <location>
        <position position="141"/>
    </location>
    <ligand>
        <name>S-adenosyl-L-methionine</name>
        <dbReference type="ChEBI" id="CHEBI:59789"/>
    </ligand>
</feature>
<evidence type="ECO:0000313" key="9">
    <source>
        <dbReference type="Proteomes" id="UP000247523"/>
    </source>
</evidence>
<dbReference type="AlphaFoldDB" id="A0A318EHZ7"/>
<dbReference type="InterPro" id="IPR002052">
    <property type="entry name" value="DNA_methylase_N6_adenine_CS"/>
</dbReference>
<dbReference type="RefSeq" id="WP_110291786.1">
    <property type="nucleotide sequence ID" value="NZ_QICS01000013.1"/>
</dbReference>
<dbReference type="EMBL" id="QICS01000013">
    <property type="protein sequence ID" value="PXV86292.1"/>
    <property type="molecule type" value="Genomic_DNA"/>
</dbReference>
<keyword evidence="3 5" id="KW-0949">S-adenosyl-L-methionine</keyword>
<name>A0A318EHZ7_9FIRM</name>
<evidence type="ECO:0000259" key="7">
    <source>
        <dbReference type="Pfam" id="PF17827"/>
    </source>
</evidence>
<dbReference type="Gene3D" id="1.10.8.10">
    <property type="entry name" value="DNA helicase RuvA subunit, C-terminal domain"/>
    <property type="match status" value="1"/>
</dbReference>
<dbReference type="NCBIfam" id="TIGR00536">
    <property type="entry name" value="hemK_fam"/>
    <property type="match status" value="1"/>
</dbReference>
<dbReference type="InterPro" id="IPR007848">
    <property type="entry name" value="Small_mtfrase_dom"/>
</dbReference>
<comment type="caution">
    <text evidence="8">The sequence shown here is derived from an EMBL/GenBank/DDBJ whole genome shotgun (WGS) entry which is preliminary data.</text>
</comment>
<comment type="caution">
    <text evidence="5">Lacks conserved residue(s) required for the propagation of feature annotation.</text>
</comment>
<dbReference type="HAMAP" id="MF_02126">
    <property type="entry name" value="RF_methyltr_PrmC"/>
    <property type="match status" value="1"/>
</dbReference>
<sequence length="275" mass="31764">MTLREALEFGRNYLEKHKINDNQLDAWYLLEYVIKQNRSYFFLHEKEELSDSQEKRYRDYIETRGKHIPLQYITKEQEFMGLTFMVNEDVLIPRQDTEILVEEAQKRLKKDGAVLDLCTGSGCIIISLKYGNNTIHAYASDVSPKAIQVAQENAKRNHADVTLIESNLFQGINRKFDMIVSNPPYIPTKVIEGLMQEVQEHEPMLALDGMDDGLYFYQRISKEAMQYLNPGGFLCFEIGHDQAEAVTLLMKENNFQNVTIIKDLAGLDRVIIGET</sequence>
<dbReference type="NCBIfam" id="TIGR03534">
    <property type="entry name" value="RF_mod_PrmC"/>
    <property type="match status" value="1"/>
</dbReference>
<dbReference type="PROSITE" id="PS00092">
    <property type="entry name" value="N6_MTASE"/>
    <property type="match status" value="1"/>
</dbReference>
<evidence type="ECO:0000256" key="5">
    <source>
        <dbReference type="HAMAP-Rule" id="MF_02126"/>
    </source>
</evidence>
<evidence type="ECO:0000256" key="3">
    <source>
        <dbReference type="ARBA" id="ARBA00022691"/>
    </source>
</evidence>
<dbReference type="PANTHER" id="PTHR18895:SF74">
    <property type="entry name" value="MTRF1L RELEASE FACTOR GLUTAMINE METHYLTRANSFERASE"/>
    <property type="match status" value="1"/>
</dbReference>
<dbReference type="Pfam" id="PF17827">
    <property type="entry name" value="PrmC_N"/>
    <property type="match status" value="1"/>
</dbReference>
<dbReference type="GO" id="GO:0003676">
    <property type="term" value="F:nucleic acid binding"/>
    <property type="evidence" value="ECO:0007669"/>
    <property type="project" value="InterPro"/>
</dbReference>
<dbReference type="InterPro" id="IPR019874">
    <property type="entry name" value="RF_methyltr_PrmC"/>
</dbReference>
<dbReference type="GO" id="GO:0032259">
    <property type="term" value="P:methylation"/>
    <property type="evidence" value="ECO:0007669"/>
    <property type="project" value="UniProtKB-KW"/>
</dbReference>
<dbReference type="InterPro" id="IPR004556">
    <property type="entry name" value="HemK-like"/>
</dbReference>
<dbReference type="PANTHER" id="PTHR18895">
    <property type="entry name" value="HEMK METHYLTRANSFERASE"/>
    <property type="match status" value="1"/>
</dbReference>
<reference evidence="8 9" key="1">
    <citation type="submission" date="2018-05" db="EMBL/GenBank/DDBJ databases">
        <title>Genomic Encyclopedia of Type Strains, Phase IV (KMG-IV): sequencing the most valuable type-strain genomes for metagenomic binning, comparative biology and taxonomic classification.</title>
        <authorList>
            <person name="Goeker M."/>
        </authorList>
    </citation>
    <scope>NUCLEOTIDE SEQUENCE [LARGE SCALE GENOMIC DNA]</scope>
    <source>
        <strain evidence="8 9">DSM 28816</strain>
    </source>
</reference>